<evidence type="ECO:0000313" key="2">
    <source>
        <dbReference type="EMBL" id="MBS3182376.1"/>
    </source>
</evidence>
<reference evidence="2 3" key="1">
    <citation type="submission" date="2021-02" db="EMBL/GenBank/DDBJ databases">
        <title>Draft genome and description of Leucobacter sp nov strain Marseille-Q4368.</title>
        <authorList>
            <person name="Boxberger M."/>
            <person name="La Scola B."/>
        </authorList>
    </citation>
    <scope>NUCLEOTIDE SEQUENCE [LARGE SCALE GENOMIC DNA]</scope>
    <source>
        <strain evidence="2 3">Marseille-Q4368</strain>
    </source>
</reference>
<organism evidence="2 3">
    <name type="scientific">Leucobacter manosquensis</name>
    <dbReference type="NCBI Taxonomy" id="2810611"/>
    <lineage>
        <taxon>Bacteria</taxon>
        <taxon>Bacillati</taxon>
        <taxon>Actinomycetota</taxon>
        <taxon>Actinomycetes</taxon>
        <taxon>Micrococcales</taxon>
        <taxon>Microbacteriaceae</taxon>
        <taxon>Leucobacter</taxon>
    </lineage>
</organism>
<name>A0ABS5M5B2_9MICO</name>
<evidence type="ECO:0000256" key="1">
    <source>
        <dbReference type="SAM" id="SignalP"/>
    </source>
</evidence>
<protein>
    <submittedName>
        <fullName evidence="2">Uncharacterized protein</fullName>
    </submittedName>
</protein>
<dbReference type="RefSeq" id="WP_211649377.1">
    <property type="nucleotide sequence ID" value="NZ_JAFEVO010000001.1"/>
</dbReference>
<dbReference type="Proteomes" id="UP000811492">
    <property type="component" value="Unassembled WGS sequence"/>
</dbReference>
<sequence>MKKQFLAPVIAVALAGGFFAVSAVSAASAEETPAESIEQAKAESVAMHVGPEPVFYSAEKGSELFLSIVNSDPALTGFDTSVATSGAQAMFPAVDEEGIPIEYEVGYVESVAATASRCIQLSGWTTDPAVTDESAQALADEQFETYASEPAIAELSNVEEMQSNIEQLARDANEMPVDIEVSEVCGAFGTEGAAQ</sequence>
<evidence type="ECO:0000313" key="3">
    <source>
        <dbReference type="Proteomes" id="UP000811492"/>
    </source>
</evidence>
<feature type="chain" id="PRO_5045836130" evidence="1">
    <location>
        <begin position="30"/>
        <end position="195"/>
    </location>
</feature>
<dbReference type="EMBL" id="JAFEVO010000001">
    <property type="protein sequence ID" value="MBS3182376.1"/>
    <property type="molecule type" value="Genomic_DNA"/>
</dbReference>
<proteinExistence type="predicted"/>
<comment type="caution">
    <text evidence="2">The sequence shown here is derived from an EMBL/GenBank/DDBJ whole genome shotgun (WGS) entry which is preliminary data.</text>
</comment>
<accession>A0ABS5M5B2</accession>
<keyword evidence="1" id="KW-0732">Signal</keyword>
<gene>
    <name evidence="2" type="ORF">JSQ98_09255</name>
</gene>
<feature type="signal peptide" evidence="1">
    <location>
        <begin position="1"/>
        <end position="29"/>
    </location>
</feature>
<keyword evidence="3" id="KW-1185">Reference proteome</keyword>